<reference evidence="1 2" key="1">
    <citation type="journal article" date="2021" name="Hortic Res">
        <title>Chromosome-scale assembly of the Dendrobium chrysotoxum genome enhances the understanding of orchid evolution.</title>
        <authorList>
            <person name="Zhang Y."/>
            <person name="Zhang G.Q."/>
            <person name="Zhang D."/>
            <person name="Liu X.D."/>
            <person name="Xu X.Y."/>
            <person name="Sun W.H."/>
            <person name="Yu X."/>
            <person name="Zhu X."/>
            <person name="Wang Z.W."/>
            <person name="Zhao X."/>
            <person name="Zhong W.Y."/>
            <person name="Chen H."/>
            <person name="Yin W.L."/>
            <person name="Huang T."/>
            <person name="Niu S.C."/>
            <person name="Liu Z.J."/>
        </authorList>
    </citation>
    <scope>NUCLEOTIDE SEQUENCE [LARGE SCALE GENOMIC DNA]</scope>
    <source>
        <strain evidence="1">Lindl</strain>
    </source>
</reference>
<dbReference type="Proteomes" id="UP000775213">
    <property type="component" value="Unassembled WGS sequence"/>
</dbReference>
<accession>A0AAV7G8V0</accession>
<keyword evidence="2" id="KW-1185">Reference proteome</keyword>
<dbReference type="EMBL" id="JAGFBR010000017">
    <property type="protein sequence ID" value="KAH0452149.1"/>
    <property type="molecule type" value="Genomic_DNA"/>
</dbReference>
<gene>
    <name evidence="1" type="ORF">IEQ34_019448</name>
</gene>
<comment type="caution">
    <text evidence="1">The sequence shown here is derived from an EMBL/GenBank/DDBJ whole genome shotgun (WGS) entry which is preliminary data.</text>
</comment>
<name>A0AAV7G8V0_DENCH</name>
<dbReference type="AlphaFoldDB" id="A0AAV7G8V0"/>
<sequence>MSKFYHSSNYIGFFFPSISSKSSHNYFCSAEISLQEYHGYFNIEKQVMCSKDGQEEPLNGLGHNLFLQCPYHSYSMNLFAEKFQPN</sequence>
<evidence type="ECO:0000313" key="2">
    <source>
        <dbReference type="Proteomes" id="UP000775213"/>
    </source>
</evidence>
<evidence type="ECO:0000313" key="1">
    <source>
        <dbReference type="EMBL" id="KAH0452149.1"/>
    </source>
</evidence>
<proteinExistence type="predicted"/>
<protein>
    <submittedName>
        <fullName evidence="1">Uncharacterized protein</fullName>
    </submittedName>
</protein>
<organism evidence="1 2">
    <name type="scientific">Dendrobium chrysotoxum</name>
    <name type="common">Orchid</name>
    <dbReference type="NCBI Taxonomy" id="161865"/>
    <lineage>
        <taxon>Eukaryota</taxon>
        <taxon>Viridiplantae</taxon>
        <taxon>Streptophyta</taxon>
        <taxon>Embryophyta</taxon>
        <taxon>Tracheophyta</taxon>
        <taxon>Spermatophyta</taxon>
        <taxon>Magnoliopsida</taxon>
        <taxon>Liliopsida</taxon>
        <taxon>Asparagales</taxon>
        <taxon>Orchidaceae</taxon>
        <taxon>Epidendroideae</taxon>
        <taxon>Malaxideae</taxon>
        <taxon>Dendrobiinae</taxon>
        <taxon>Dendrobium</taxon>
    </lineage>
</organism>